<accession>V5FZF9</accession>
<reference evidence="8" key="1">
    <citation type="journal article" date="2014" name="Genome Announc.">
        <title>Draft genome sequence of the formaldehyde-resistant fungus Byssochlamys spectabilis No. 5 (anamorph Paecilomyces variotii No. 5) (NBRC109023).</title>
        <authorList>
            <person name="Oka T."/>
            <person name="Ekino K."/>
            <person name="Fukuda K."/>
            <person name="Nomura Y."/>
        </authorList>
    </citation>
    <scope>NUCLEOTIDE SEQUENCE [LARGE SCALE GENOMIC DNA]</scope>
    <source>
        <strain evidence="8">No. 5 / NBRC 109023</strain>
    </source>
</reference>
<keyword evidence="4" id="KW-0560">Oxidoreductase</keyword>
<evidence type="ECO:0000256" key="2">
    <source>
        <dbReference type="ARBA" id="ARBA00022630"/>
    </source>
</evidence>
<feature type="transmembrane region" description="Helical" evidence="5">
    <location>
        <begin position="642"/>
        <end position="662"/>
    </location>
</feature>
<dbReference type="EMBL" id="BAUL01000074">
    <property type="protein sequence ID" value="GAD94007.1"/>
    <property type="molecule type" value="Genomic_DNA"/>
</dbReference>
<dbReference type="GO" id="GO:0004497">
    <property type="term" value="F:monooxygenase activity"/>
    <property type="evidence" value="ECO:0007669"/>
    <property type="project" value="InterPro"/>
</dbReference>
<name>V5FZF9_BYSSN</name>
<evidence type="ECO:0000256" key="5">
    <source>
        <dbReference type="SAM" id="Phobius"/>
    </source>
</evidence>
<dbReference type="OrthoDB" id="10029326at2759"/>
<keyword evidence="5" id="KW-0812">Transmembrane</keyword>
<evidence type="ECO:0000256" key="4">
    <source>
        <dbReference type="ARBA" id="ARBA00023002"/>
    </source>
</evidence>
<sequence>MAPFKVLIAGGSVSGMALANMLEHQGIEYELLEAYPTIAPDLGYVLAMQPSGTRILDQLGCYDAVKKCSAIVEDIFVIGPSGEVLINGKNHGRDSVERLVLLRRFIGYPLISIARRDVIRVLYERLKDKSKVHPNQRVKDVLSTESGVTLTTEDGSTWTGSIVVGADGVRSAVRREMWRVAGEEKSDLPGAEDAKSMSSTYSCIFGTSFNVPGVPNTAFYISVHEHRTYLVSPSQGGMAYWAFFVPNKEVIPGPYGQRYSAEEQNKFVKQYLGDQLMDGVTFEDLYSRKDRSIYITLEEGVMKQWFGPRMVLLGDAAHKIHPVVGAGGANALESAAALANALGECLRKERNPDEKAINEMFRQFQNSRDEIVRAASTQGHQVQKMQMLDGLIPKFFQLVVLPMLPTDFLISQTAARSSVGQRFAALPVPPITTAWGFDDEVKTRPQKRAGKHTLPFVLALLLLFLFSRLGWAIGAFLPKPELSGMLEPRAELYSSLSALALSVIWTIESYRVGSIMSPLWSSTLWSAMAYFFGYDLASVLYICTYALVSQKRSFYFPTPRAISVPTARTFMSILILVCIAPEIMAVASQSFQAMIPLSDMTYSWRTAQLLYPVMVFATVRLLRLPSERDTSALRENSDIKYLWGTLSVAFVMTGSASLFLTLGLFEEEGLSLSLAYHLLSPANLSTLCIFVWCVFTVWDLVRVKAPGIGLRRGLACVFIISALCGSPAALAFLWMWRERALEGGRKKVNPS</sequence>
<proteinExistence type="inferred from homology"/>
<feature type="transmembrane region" description="Helical" evidence="5">
    <location>
        <begin position="490"/>
        <end position="507"/>
    </location>
</feature>
<dbReference type="HOGENOM" id="CLU_009665_12_0_1"/>
<dbReference type="InterPro" id="IPR002938">
    <property type="entry name" value="FAD-bd"/>
</dbReference>
<comment type="caution">
    <text evidence="7">The sequence shown here is derived from an EMBL/GenBank/DDBJ whole genome shotgun (WGS) entry which is preliminary data.</text>
</comment>
<evidence type="ECO:0000259" key="6">
    <source>
        <dbReference type="Pfam" id="PF01494"/>
    </source>
</evidence>
<dbReference type="Gene3D" id="3.50.50.60">
    <property type="entry name" value="FAD/NAD(P)-binding domain"/>
    <property type="match status" value="1"/>
</dbReference>
<dbReference type="eggNOG" id="KOG2614">
    <property type="taxonomic scope" value="Eukaryota"/>
</dbReference>
<dbReference type="PANTHER" id="PTHR47356">
    <property type="entry name" value="FAD-DEPENDENT MONOOXYGENASE ASQG-RELATED"/>
    <property type="match status" value="1"/>
</dbReference>
<dbReference type="GO" id="GO:0071949">
    <property type="term" value="F:FAD binding"/>
    <property type="evidence" value="ECO:0007669"/>
    <property type="project" value="InterPro"/>
</dbReference>
<dbReference type="PRINTS" id="PR00420">
    <property type="entry name" value="RNGMNOXGNASE"/>
</dbReference>
<dbReference type="AlphaFoldDB" id="V5FZF9"/>
<keyword evidence="5" id="KW-1133">Transmembrane helix</keyword>
<feature type="transmembrane region" description="Helical" evidence="5">
    <location>
        <begin position="713"/>
        <end position="736"/>
    </location>
</feature>
<feature type="transmembrane region" description="Helical" evidence="5">
    <location>
        <begin position="682"/>
        <end position="701"/>
    </location>
</feature>
<gene>
    <name evidence="7" type="ORF">PVAR5_2627</name>
</gene>
<comment type="similarity">
    <text evidence="1">Belongs to the paxM FAD-dependent monooxygenase family.</text>
</comment>
<evidence type="ECO:0000256" key="1">
    <source>
        <dbReference type="ARBA" id="ARBA00007992"/>
    </source>
</evidence>
<dbReference type="InterPro" id="IPR036188">
    <property type="entry name" value="FAD/NAD-bd_sf"/>
</dbReference>
<dbReference type="SUPFAM" id="SSF51905">
    <property type="entry name" value="FAD/NAD(P)-binding domain"/>
    <property type="match status" value="1"/>
</dbReference>
<dbReference type="PANTHER" id="PTHR47356:SF2">
    <property type="entry name" value="FAD-BINDING DOMAIN-CONTAINING PROTEIN-RELATED"/>
    <property type="match status" value="1"/>
</dbReference>
<feature type="transmembrane region" description="Helical" evidence="5">
    <location>
        <begin position="602"/>
        <end position="622"/>
    </location>
</feature>
<feature type="transmembrane region" description="Helical" evidence="5">
    <location>
        <begin position="569"/>
        <end position="590"/>
    </location>
</feature>
<evidence type="ECO:0000313" key="7">
    <source>
        <dbReference type="EMBL" id="GAD94007.1"/>
    </source>
</evidence>
<dbReference type="Pfam" id="PF01494">
    <property type="entry name" value="FAD_binding_3"/>
    <property type="match status" value="1"/>
</dbReference>
<dbReference type="Proteomes" id="UP000018001">
    <property type="component" value="Unassembled WGS sequence"/>
</dbReference>
<keyword evidence="3" id="KW-0274">FAD</keyword>
<protein>
    <recommendedName>
        <fullName evidence="6">FAD-binding domain-containing protein</fullName>
    </recommendedName>
</protein>
<feature type="transmembrane region" description="Helical" evidence="5">
    <location>
        <begin position="454"/>
        <end position="478"/>
    </location>
</feature>
<keyword evidence="8" id="KW-1185">Reference proteome</keyword>
<feature type="transmembrane region" description="Helical" evidence="5">
    <location>
        <begin position="527"/>
        <end position="548"/>
    </location>
</feature>
<evidence type="ECO:0000313" key="8">
    <source>
        <dbReference type="Proteomes" id="UP000018001"/>
    </source>
</evidence>
<dbReference type="InParanoid" id="V5FZF9"/>
<organism evidence="7 8">
    <name type="scientific">Byssochlamys spectabilis (strain No. 5 / NBRC 109023)</name>
    <name type="common">Paecilomyces variotii</name>
    <dbReference type="NCBI Taxonomy" id="1356009"/>
    <lineage>
        <taxon>Eukaryota</taxon>
        <taxon>Fungi</taxon>
        <taxon>Dikarya</taxon>
        <taxon>Ascomycota</taxon>
        <taxon>Pezizomycotina</taxon>
        <taxon>Eurotiomycetes</taxon>
        <taxon>Eurotiomycetidae</taxon>
        <taxon>Eurotiales</taxon>
        <taxon>Thermoascaceae</taxon>
        <taxon>Paecilomyces</taxon>
    </lineage>
</organism>
<keyword evidence="2" id="KW-0285">Flavoprotein</keyword>
<evidence type="ECO:0000256" key="3">
    <source>
        <dbReference type="ARBA" id="ARBA00022827"/>
    </source>
</evidence>
<keyword evidence="5" id="KW-0472">Membrane</keyword>
<dbReference type="InterPro" id="IPR050562">
    <property type="entry name" value="FAD_mOase_fung"/>
</dbReference>
<feature type="domain" description="FAD-binding" evidence="6">
    <location>
        <begin position="5"/>
        <end position="352"/>
    </location>
</feature>